<evidence type="ECO:0000313" key="2">
    <source>
        <dbReference type="EMBL" id="KAF3583860.1"/>
    </source>
</evidence>
<comment type="caution">
    <text evidence="2">The sequence shown here is derived from an EMBL/GenBank/DDBJ whole genome shotgun (WGS) entry which is preliminary data.</text>
</comment>
<protein>
    <submittedName>
        <fullName evidence="2">Uncharacterized protein</fullName>
    </submittedName>
</protein>
<proteinExistence type="predicted"/>
<dbReference type="Proteomes" id="UP000712600">
    <property type="component" value="Unassembled WGS sequence"/>
</dbReference>
<name>A0A8S9RSZ7_BRACR</name>
<evidence type="ECO:0000256" key="1">
    <source>
        <dbReference type="SAM" id="MobiDB-lite"/>
    </source>
</evidence>
<dbReference type="AlphaFoldDB" id="A0A8S9RSZ7"/>
<reference evidence="2" key="1">
    <citation type="submission" date="2019-12" db="EMBL/GenBank/DDBJ databases">
        <title>Genome sequencing and annotation of Brassica cretica.</title>
        <authorList>
            <person name="Studholme D.J."/>
            <person name="Sarris P."/>
        </authorList>
    </citation>
    <scope>NUCLEOTIDE SEQUENCE</scope>
    <source>
        <strain evidence="2">PFS-109/04</strain>
        <tissue evidence="2">Leaf</tissue>
    </source>
</reference>
<feature type="region of interest" description="Disordered" evidence="1">
    <location>
        <begin position="191"/>
        <end position="213"/>
    </location>
</feature>
<gene>
    <name evidence="2" type="ORF">F2Q69_00028375</name>
</gene>
<accession>A0A8S9RSZ7</accession>
<evidence type="ECO:0000313" key="3">
    <source>
        <dbReference type="Proteomes" id="UP000712600"/>
    </source>
</evidence>
<sequence length="258" mass="29975">MVKTFLEQKSLRAKIDFGCDSVLKSNLELLYSNSDHVRHVLKMSYDMSCLEIILIYNTFFDKSADPWISNSRFEIDLLCSKSEKLVHVLNLFFSNCAITCPDTILVYNTYFDRLHDDLKRVLHVLGKETLVSDLNKYLCCTYDPSILMFVFSVQDKQDQSPRVVRNISRDHAYKFEIWRWKYLRKTTSKHQGSKMDLRSNPFQEGENDVPLGSAPGKTDMHGLIMGSSKDICSLFDSYLPNHEASVHEITWIMFSTRL</sequence>
<dbReference type="EMBL" id="QGKX02000088">
    <property type="protein sequence ID" value="KAF3583860.1"/>
    <property type="molecule type" value="Genomic_DNA"/>
</dbReference>
<organism evidence="2 3">
    <name type="scientific">Brassica cretica</name>
    <name type="common">Mustard</name>
    <dbReference type="NCBI Taxonomy" id="69181"/>
    <lineage>
        <taxon>Eukaryota</taxon>
        <taxon>Viridiplantae</taxon>
        <taxon>Streptophyta</taxon>
        <taxon>Embryophyta</taxon>
        <taxon>Tracheophyta</taxon>
        <taxon>Spermatophyta</taxon>
        <taxon>Magnoliopsida</taxon>
        <taxon>eudicotyledons</taxon>
        <taxon>Gunneridae</taxon>
        <taxon>Pentapetalae</taxon>
        <taxon>rosids</taxon>
        <taxon>malvids</taxon>
        <taxon>Brassicales</taxon>
        <taxon>Brassicaceae</taxon>
        <taxon>Brassiceae</taxon>
        <taxon>Brassica</taxon>
    </lineage>
</organism>